<feature type="domain" description="PAC" evidence="2">
    <location>
        <begin position="213"/>
        <end position="265"/>
    </location>
</feature>
<dbReference type="PANTHER" id="PTHR44757">
    <property type="entry name" value="DIGUANYLATE CYCLASE DGCP"/>
    <property type="match status" value="1"/>
</dbReference>
<dbReference type="InterPro" id="IPR043128">
    <property type="entry name" value="Rev_trsase/Diguanyl_cyclase"/>
</dbReference>
<evidence type="ECO:0000313" key="5">
    <source>
        <dbReference type="Proteomes" id="UP000319931"/>
    </source>
</evidence>
<feature type="domain" description="PAS" evidence="1">
    <location>
        <begin position="139"/>
        <end position="209"/>
    </location>
</feature>
<gene>
    <name evidence="4" type="ORF">EAH76_05800</name>
</gene>
<dbReference type="Gene3D" id="3.30.450.20">
    <property type="entry name" value="PAS domain"/>
    <property type="match status" value="3"/>
</dbReference>
<dbReference type="PROSITE" id="PS50112">
    <property type="entry name" value="PAS"/>
    <property type="match status" value="2"/>
</dbReference>
<evidence type="ECO:0000313" key="4">
    <source>
        <dbReference type="EMBL" id="TPG54201.1"/>
    </source>
</evidence>
<dbReference type="SMART" id="SM00086">
    <property type="entry name" value="PAC"/>
    <property type="match status" value="3"/>
</dbReference>
<keyword evidence="5" id="KW-1185">Reference proteome</keyword>
<evidence type="ECO:0000259" key="1">
    <source>
        <dbReference type="PROSITE" id="PS50112"/>
    </source>
</evidence>
<protein>
    <submittedName>
        <fullName evidence="4">Diguanylate cyclase</fullName>
    </submittedName>
</protein>
<dbReference type="InterPro" id="IPR029787">
    <property type="entry name" value="Nucleotide_cyclase"/>
</dbReference>
<dbReference type="InterPro" id="IPR000160">
    <property type="entry name" value="GGDEF_dom"/>
</dbReference>
<dbReference type="InterPro" id="IPR001610">
    <property type="entry name" value="PAC"/>
</dbReference>
<dbReference type="Gene3D" id="3.30.70.270">
    <property type="match status" value="1"/>
</dbReference>
<feature type="domain" description="PAS" evidence="1">
    <location>
        <begin position="21"/>
        <end position="85"/>
    </location>
</feature>
<dbReference type="PROSITE" id="PS50113">
    <property type="entry name" value="PAC"/>
    <property type="match status" value="1"/>
</dbReference>
<dbReference type="SMART" id="SM00267">
    <property type="entry name" value="GGDEF"/>
    <property type="match status" value="1"/>
</dbReference>
<dbReference type="InterPro" id="IPR035965">
    <property type="entry name" value="PAS-like_dom_sf"/>
</dbReference>
<dbReference type="EMBL" id="RCZC01000002">
    <property type="protein sequence ID" value="TPG54201.1"/>
    <property type="molecule type" value="Genomic_DNA"/>
</dbReference>
<dbReference type="CDD" id="cd00130">
    <property type="entry name" value="PAS"/>
    <property type="match status" value="1"/>
</dbReference>
<dbReference type="InterPro" id="IPR000700">
    <property type="entry name" value="PAS-assoc_C"/>
</dbReference>
<dbReference type="RefSeq" id="WP_140849087.1">
    <property type="nucleotide sequence ID" value="NZ_RCZC01000002.1"/>
</dbReference>
<dbReference type="PANTHER" id="PTHR44757:SF2">
    <property type="entry name" value="BIOFILM ARCHITECTURE MAINTENANCE PROTEIN MBAA"/>
    <property type="match status" value="1"/>
</dbReference>
<evidence type="ECO:0000259" key="2">
    <source>
        <dbReference type="PROSITE" id="PS50113"/>
    </source>
</evidence>
<dbReference type="AlphaFoldDB" id="A0A502FXN7"/>
<dbReference type="Proteomes" id="UP000319931">
    <property type="component" value="Unassembled WGS sequence"/>
</dbReference>
<dbReference type="SUPFAM" id="SSF55785">
    <property type="entry name" value="PYP-like sensor domain (PAS domain)"/>
    <property type="match status" value="3"/>
</dbReference>
<reference evidence="4 5" key="1">
    <citation type="journal article" date="2019" name="Environ. Microbiol.">
        <title>Species interactions and distinct microbial communities in high Arctic permafrost affected cryosols are associated with the CH4 and CO2 gas fluxes.</title>
        <authorList>
            <person name="Altshuler I."/>
            <person name="Hamel J."/>
            <person name="Turney S."/>
            <person name="Magnuson E."/>
            <person name="Levesque R."/>
            <person name="Greer C."/>
            <person name="Whyte L.G."/>
        </authorList>
    </citation>
    <scope>NUCLEOTIDE SEQUENCE [LARGE SCALE GENOMIC DNA]</scope>
    <source>
        <strain evidence="4 5">E6.1</strain>
    </source>
</reference>
<proteinExistence type="predicted"/>
<dbReference type="SUPFAM" id="SSF55073">
    <property type="entry name" value="Nucleotide cyclase"/>
    <property type="match status" value="1"/>
</dbReference>
<dbReference type="PROSITE" id="PS50887">
    <property type="entry name" value="GGDEF"/>
    <property type="match status" value="1"/>
</dbReference>
<dbReference type="OrthoDB" id="9812260at2"/>
<dbReference type="SMART" id="SM00091">
    <property type="entry name" value="PAS"/>
    <property type="match status" value="2"/>
</dbReference>
<dbReference type="NCBIfam" id="TIGR00254">
    <property type="entry name" value="GGDEF"/>
    <property type="match status" value="1"/>
</dbReference>
<dbReference type="InterPro" id="IPR013656">
    <property type="entry name" value="PAS_4"/>
</dbReference>
<evidence type="ECO:0000259" key="3">
    <source>
        <dbReference type="PROSITE" id="PS50887"/>
    </source>
</evidence>
<organism evidence="4 5">
    <name type="scientific">Sphingomonas glacialis</name>
    <dbReference type="NCBI Taxonomy" id="658225"/>
    <lineage>
        <taxon>Bacteria</taxon>
        <taxon>Pseudomonadati</taxon>
        <taxon>Pseudomonadota</taxon>
        <taxon>Alphaproteobacteria</taxon>
        <taxon>Sphingomonadales</taxon>
        <taxon>Sphingomonadaceae</taxon>
        <taxon>Sphingomonas</taxon>
    </lineage>
</organism>
<dbReference type="CDD" id="cd01949">
    <property type="entry name" value="GGDEF"/>
    <property type="match status" value="1"/>
</dbReference>
<name>A0A502FXN7_9SPHN</name>
<dbReference type="Pfam" id="PF08448">
    <property type="entry name" value="PAS_4"/>
    <property type="match status" value="2"/>
</dbReference>
<sequence length="554" mass="60550">MTKFDADPIWPSPLMLPSASRLLDMLPGLVAYFGPDLRYRYANATYAAWRGLAPAQIVGSSCREIVGETNYPTVRGLIEQALEGNSVTAEYTLFDGANARDVQGSYVPDLDATGQVCGVVLLVTDISVRRDLEARIVETEGMFDDAFHHAPVGMVVTNPDGRMERVNRAFATMLGMSSAQLVGTDFRAITHPDDVDADDRQFRQLLAGRRSSYRMDKRYLRAGGEIVHTTLAVSAVRGLDGTPVRVIAQIEDVSERRKAEREQQEVTARLMLAMEAVRGGFWHIDVETMRFEMSPSFQRFVSGSDTAGSLDLEDYAERIVPATRDAASVQALVDGTIDETSVEYELETIAGPRWMRCDRRLLRAPDGSPLRIVGVTIDISEDHERQLAAETAAGTDPLTGLLNRRGLDQRLGQPSTGWPLGVVAIDLDRFKAVNDSMGHSVGDAVLVEVAQRLRAAVRPTDYVARLGGDEFAVLLPESSAERVAAAAERIEVTLNAPMVQGDAVVPISASVGVVMTEPDDGKTALESFTAVWRRADVALYAAKRARQERWADPA</sequence>
<feature type="domain" description="GGDEF" evidence="3">
    <location>
        <begin position="418"/>
        <end position="554"/>
    </location>
</feature>
<dbReference type="Pfam" id="PF00990">
    <property type="entry name" value="GGDEF"/>
    <property type="match status" value="1"/>
</dbReference>
<dbReference type="InterPro" id="IPR052155">
    <property type="entry name" value="Biofilm_reg_signaling"/>
</dbReference>
<comment type="caution">
    <text evidence="4">The sequence shown here is derived from an EMBL/GenBank/DDBJ whole genome shotgun (WGS) entry which is preliminary data.</text>
</comment>
<dbReference type="NCBIfam" id="TIGR00229">
    <property type="entry name" value="sensory_box"/>
    <property type="match status" value="1"/>
</dbReference>
<dbReference type="InterPro" id="IPR000014">
    <property type="entry name" value="PAS"/>
</dbReference>
<accession>A0A502FXN7</accession>